<proteinExistence type="predicted"/>
<keyword evidence="1" id="KW-0812">Transmembrane</keyword>
<dbReference type="PIRSF" id="PIRSF015921">
    <property type="entry name" value="FA_sphinglp_des"/>
    <property type="match status" value="1"/>
</dbReference>
<evidence type="ECO:0000313" key="3">
    <source>
        <dbReference type="EMBL" id="SFC20257.1"/>
    </source>
</evidence>
<feature type="transmembrane region" description="Helical" evidence="1">
    <location>
        <begin position="45"/>
        <end position="64"/>
    </location>
</feature>
<dbReference type="CDD" id="cd03506">
    <property type="entry name" value="Delta6-FADS-like"/>
    <property type="match status" value="1"/>
</dbReference>
<dbReference type="GO" id="GO:0016717">
    <property type="term" value="F:oxidoreductase activity, acting on paired donors, with oxidation of a pair of donors resulting in the reduction of molecular oxygen to two molecules of water"/>
    <property type="evidence" value="ECO:0007669"/>
    <property type="project" value="TreeGrafter"/>
</dbReference>
<sequence length="371" mass="42230">MPPPKMQGQVKFVPKQRTDFFSVLKERVDAYFAENHIAKQANNTLYVKTVVLVLAYIIPFVMLLTLQPNLIVSLFLWAIMGFAVAGVGMSVMHDANHGAYSTSKTVNDAFGYLINLLGGSTFNWKNQHNVMHHTYTNITHLDEDIDDKLILKFSPHTKVKAVHKYQWLYAFLMYGLTTIYWVTLKDFIQFFAHIRRGVNKQNTQQNTIVFIRLVLLKIAYFGTFLALPMYVGLPTGQVVAGFLLMHYIAGMVLSVIFQLAHTIEETTHPMPNEKGVIENNWAIHQLNTTADFSPKNKVLSWYIGGLNFQVEHHLFPLISHVHYPAIAPIVKATAEEYGVPYLVHYNFWDALDSHISALKRFGSASLDEVID</sequence>
<dbReference type="PANTHER" id="PTHR19353">
    <property type="entry name" value="FATTY ACID DESATURASE 2"/>
    <property type="match status" value="1"/>
</dbReference>
<feature type="transmembrane region" description="Helical" evidence="1">
    <location>
        <begin position="167"/>
        <end position="188"/>
    </location>
</feature>
<feature type="transmembrane region" description="Helical" evidence="1">
    <location>
        <begin position="209"/>
        <end position="231"/>
    </location>
</feature>
<dbReference type="InterPro" id="IPR012171">
    <property type="entry name" value="Fatty_acid_desaturase"/>
</dbReference>
<gene>
    <name evidence="3" type="ORF">SAMN05421780_103251</name>
</gene>
<dbReference type="Proteomes" id="UP000199514">
    <property type="component" value="Unassembled WGS sequence"/>
</dbReference>
<name>A0A1I1H8B1_9BACT</name>
<feature type="transmembrane region" description="Helical" evidence="1">
    <location>
        <begin position="237"/>
        <end position="260"/>
    </location>
</feature>
<protein>
    <submittedName>
        <fullName evidence="3">Linoleoyl-CoA desaturase</fullName>
    </submittedName>
</protein>
<feature type="transmembrane region" description="Helical" evidence="1">
    <location>
        <begin position="71"/>
        <end position="92"/>
    </location>
</feature>
<dbReference type="EMBL" id="FOLE01000003">
    <property type="protein sequence ID" value="SFC20257.1"/>
    <property type="molecule type" value="Genomic_DNA"/>
</dbReference>
<dbReference type="PANTHER" id="PTHR19353:SF19">
    <property type="entry name" value="DELTA(5) FATTY ACID DESATURASE C-RELATED"/>
    <property type="match status" value="1"/>
</dbReference>
<feature type="domain" description="Fatty acid desaturase" evidence="2">
    <location>
        <begin position="74"/>
        <end position="342"/>
    </location>
</feature>
<dbReference type="RefSeq" id="WP_245756695.1">
    <property type="nucleotide sequence ID" value="NZ_FOLE01000003.1"/>
</dbReference>
<dbReference type="AlphaFoldDB" id="A0A1I1H8B1"/>
<keyword evidence="1" id="KW-0472">Membrane</keyword>
<dbReference type="InterPro" id="IPR005804">
    <property type="entry name" value="FA_desaturase_dom"/>
</dbReference>
<dbReference type="GO" id="GO:0008610">
    <property type="term" value="P:lipid biosynthetic process"/>
    <property type="evidence" value="ECO:0007669"/>
    <property type="project" value="UniProtKB-ARBA"/>
</dbReference>
<organism evidence="3 4">
    <name type="scientific">Flexibacter flexilis DSM 6793</name>
    <dbReference type="NCBI Taxonomy" id="927664"/>
    <lineage>
        <taxon>Bacteria</taxon>
        <taxon>Pseudomonadati</taxon>
        <taxon>Bacteroidota</taxon>
        <taxon>Cytophagia</taxon>
        <taxon>Cytophagales</taxon>
        <taxon>Flexibacteraceae</taxon>
        <taxon>Flexibacter</taxon>
    </lineage>
</organism>
<accession>A0A1I1H8B1</accession>
<reference evidence="3 4" key="1">
    <citation type="submission" date="2016-10" db="EMBL/GenBank/DDBJ databases">
        <authorList>
            <person name="de Groot N.N."/>
        </authorList>
    </citation>
    <scope>NUCLEOTIDE SEQUENCE [LARGE SCALE GENOMIC DNA]</scope>
    <source>
        <strain evidence="3 4">DSM 6793</strain>
    </source>
</reference>
<dbReference type="GO" id="GO:0016020">
    <property type="term" value="C:membrane"/>
    <property type="evidence" value="ECO:0007669"/>
    <property type="project" value="TreeGrafter"/>
</dbReference>
<keyword evidence="4" id="KW-1185">Reference proteome</keyword>
<keyword evidence="1" id="KW-1133">Transmembrane helix</keyword>
<dbReference type="STRING" id="927664.SAMN05421780_103251"/>
<evidence type="ECO:0000256" key="1">
    <source>
        <dbReference type="SAM" id="Phobius"/>
    </source>
</evidence>
<evidence type="ECO:0000259" key="2">
    <source>
        <dbReference type="Pfam" id="PF00487"/>
    </source>
</evidence>
<evidence type="ECO:0000313" key="4">
    <source>
        <dbReference type="Proteomes" id="UP000199514"/>
    </source>
</evidence>
<dbReference type="Pfam" id="PF00487">
    <property type="entry name" value="FA_desaturase"/>
    <property type="match status" value="1"/>
</dbReference>